<sequence length="539" mass="54710">MRPFPICSTLNGISQLLKTAFTHWACLIAAILQVDRLAEVGASVDGVGAKLLLDAQDLVELGETLRPGGSTSLDLSGPDADDDVGDGDILGLTRTVRDHDAPAVGVGVLGGLDGLGQGSDLVDLEQQGVGSLELDGLLDADGVGDSQVIPDDLDVLGLVEVAPGLPVILGEGVLDGDDGVLLGQVAVQGGELLVGDPLGGVRVGVLEVQVVLLLVNLVELGRGDVHGNVHLAGVASLLDGVGDELEGLLGGLDIGGNTTLISDVAGGLAVLLLGQALQLLVDLSTPAQGLGEGRSVGGDDHELLEGQAATGVRTAVEDVHERNRQDVGLLGSGEVGDVSVQRDALLSGTGLGNSQGDTEDGVGAELGLVGGAIQLDQEVVDGSLVLDVQAGLDQLGGDDCVDVLDGLQDTLAAPLGLVAITELASLVLTCTRDCISIDRCKRPVCRRFGLTSRCTGWDNGTVEASLGDDVNLNGGVATGVVDVASVDLGDTHVGCVFLKFGEVIMPQEEVGDVRQDGNWGSSGELGRARRGGWEAAYLE</sequence>
<dbReference type="Proteomes" id="UP001600888">
    <property type="component" value="Unassembled WGS sequence"/>
</dbReference>
<evidence type="ECO:0000313" key="1">
    <source>
        <dbReference type="EMBL" id="KAL2290733.1"/>
    </source>
</evidence>
<keyword evidence="2" id="KW-1185">Reference proteome</keyword>
<name>A0ABR4F7T5_9PEZI</name>
<gene>
    <name evidence="1" type="ORF">FJTKL_14732</name>
</gene>
<reference evidence="1 2" key="1">
    <citation type="submission" date="2024-03" db="EMBL/GenBank/DDBJ databases">
        <title>A high-quality draft genome sequence of Diaporthe vaccinii, a causative agent of upright dieback and viscid rot disease in cranberry plants.</title>
        <authorList>
            <person name="Sarrasin M."/>
            <person name="Lang B.F."/>
            <person name="Burger G."/>
        </authorList>
    </citation>
    <scope>NUCLEOTIDE SEQUENCE [LARGE SCALE GENOMIC DNA]</scope>
    <source>
        <strain evidence="1 2">IS7</strain>
    </source>
</reference>
<dbReference type="EMBL" id="JBAWTH010000008">
    <property type="protein sequence ID" value="KAL2290733.1"/>
    <property type="molecule type" value="Genomic_DNA"/>
</dbReference>
<proteinExistence type="predicted"/>
<organism evidence="1 2">
    <name type="scientific">Diaporthe vaccinii</name>
    <dbReference type="NCBI Taxonomy" id="105482"/>
    <lineage>
        <taxon>Eukaryota</taxon>
        <taxon>Fungi</taxon>
        <taxon>Dikarya</taxon>
        <taxon>Ascomycota</taxon>
        <taxon>Pezizomycotina</taxon>
        <taxon>Sordariomycetes</taxon>
        <taxon>Sordariomycetidae</taxon>
        <taxon>Diaporthales</taxon>
        <taxon>Diaporthaceae</taxon>
        <taxon>Diaporthe</taxon>
        <taxon>Diaporthe eres species complex</taxon>
    </lineage>
</organism>
<comment type="caution">
    <text evidence="1">The sequence shown here is derived from an EMBL/GenBank/DDBJ whole genome shotgun (WGS) entry which is preliminary data.</text>
</comment>
<protein>
    <submittedName>
        <fullName evidence="1">Uncharacterized protein</fullName>
    </submittedName>
</protein>
<accession>A0ABR4F7T5</accession>
<evidence type="ECO:0000313" key="2">
    <source>
        <dbReference type="Proteomes" id="UP001600888"/>
    </source>
</evidence>